<dbReference type="InterPro" id="IPR008979">
    <property type="entry name" value="Galactose-bd-like_sf"/>
</dbReference>
<sequence>MGGPGPGGRQPLPGDFATLRRQLAAGLNTALSGIPWWNTDIGGSGAAIVDRTRTAGDAVTPAHDGTAELVYRACDFGTGVREVSARGAGGGTLELALDGGPVLAALTPDTPTDGPYAYTDLTAGLVADGVHDVRLRLRGPLRLARVGFSG</sequence>
<name>A0ABQ3CQJ0_9ACTN</name>
<organism evidence="2 3">
    <name type="scientific">Streptomyces canarius</name>
    <dbReference type="NCBI Taxonomy" id="285453"/>
    <lineage>
        <taxon>Bacteria</taxon>
        <taxon>Bacillati</taxon>
        <taxon>Actinomycetota</taxon>
        <taxon>Actinomycetes</taxon>
        <taxon>Kitasatosporales</taxon>
        <taxon>Streptomycetaceae</taxon>
        <taxon>Streptomyces</taxon>
    </lineage>
</organism>
<dbReference type="EMBL" id="BMVN01000017">
    <property type="protein sequence ID" value="GHA38695.1"/>
    <property type="molecule type" value="Genomic_DNA"/>
</dbReference>
<comment type="caution">
    <text evidence="2">The sequence shown here is derived from an EMBL/GenBank/DDBJ whole genome shotgun (WGS) entry which is preliminary data.</text>
</comment>
<dbReference type="Pfam" id="PF03422">
    <property type="entry name" value="CBM_6"/>
    <property type="match status" value="1"/>
</dbReference>
<keyword evidence="3" id="KW-1185">Reference proteome</keyword>
<proteinExistence type="predicted"/>
<reference evidence="3" key="1">
    <citation type="journal article" date="2019" name="Int. J. Syst. Evol. Microbiol.">
        <title>The Global Catalogue of Microorganisms (GCM) 10K type strain sequencing project: providing services to taxonomists for standard genome sequencing and annotation.</title>
        <authorList>
            <consortium name="The Broad Institute Genomics Platform"/>
            <consortium name="The Broad Institute Genome Sequencing Center for Infectious Disease"/>
            <person name="Wu L."/>
            <person name="Ma J."/>
        </authorList>
    </citation>
    <scope>NUCLEOTIDE SEQUENCE [LARGE SCALE GENOMIC DNA]</scope>
    <source>
        <strain evidence="3">JCM 4733</strain>
    </source>
</reference>
<evidence type="ECO:0000259" key="1">
    <source>
        <dbReference type="Pfam" id="PF03422"/>
    </source>
</evidence>
<dbReference type="SUPFAM" id="SSF49785">
    <property type="entry name" value="Galactose-binding domain-like"/>
    <property type="match status" value="1"/>
</dbReference>
<protein>
    <recommendedName>
        <fullName evidence="1">CBM6 domain-containing protein</fullName>
    </recommendedName>
</protein>
<dbReference type="InterPro" id="IPR005084">
    <property type="entry name" value="CBM6"/>
</dbReference>
<evidence type="ECO:0000313" key="3">
    <source>
        <dbReference type="Proteomes" id="UP000653644"/>
    </source>
</evidence>
<accession>A0ABQ3CQJ0</accession>
<feature type="domain" description="CBM6" evidence="1">
    <location>
        <begin position="44"/>
        <end position="146"/>
    </location>
</feature>
<dbReference type="Gene3D" id="2.60.120.260">
    <property type="entry name" value="Galactose-binding domain-like"/>
    <property type="match status" value="1"/>
</dbReference>
<evidence type="ECO:0000313" key="2">
    <source>
        <dbReference type="EMBL" id="GHA38695.1"/>
    </source>
</evidence>
<dbReference type="Proteomes" id="UP000653644">
    <property type="component" value="Unassembled WGS sequence"/>
</dbReference>
<gene>
    <name evidence="2" type="ORF">GCM10010345_49220</name>
</gene>